<keyword evidence="3" id="KW-1185">Reference proteome</keyword>
<proteinExistence type="predicted"/>
<dbReference type="OrthoDB" id="3174529at2"/>
<reference evidence="3" key="1">
    <citation type="submission" date="2016-10" db="EMBL/GenBank/DDBJ databases">
        <title>The complete genome sequence of the rumen bacterium Butyrivibrio hungatei MB2003.</title>
        <authorList>
            <person name="Palevich N."/>
            <person name="Kelly W.J."/>
            <person name="Leahy S.C."/>
            <person name="Altermann E."/>
            <person name="Rakonjac J."/>
            <person name="Attwood G.T."/>
        </authorList>
    </citation>
    <scope>NUCLEOTIDE SEQUENCE [LARGE SCALE GENOMIC DNA]</scope>
    <source>
        <strain evidence="3">MB2003</strain>
    </source>
</reference>
<gene>
    <name evidence="2" type="ORF">bhn_I2007</name>
</gene>
<dbReference type="EMBL" id="CP017831">
    <property type="protein sequence ID" value="AOZ97040.1"/>
    <property type="molecule type" value="Genomic_DNA"/>
</dbReference>
<dbReference type="SUPFAM" id="SSF55729">
    <property type="entry name" value="Acyl-CoA N-acyltransferases (Nat)"/>
    <property type="match status" value="1"/>
</dbReference>
<name>A0A1D9P387_9FIRM</name>
<dbReference type="InterPro" id="IPR000182">
    <property type="entry name" value="GNAT_dom"/>
</dbReference>
<dbReference type="RefSeq" id="WP_071176685.1">
    <property type="nucleotide sequence ID" value="NZ_CP017831.1"/>
</dbReference>
<dbReference type="Pfam" id="PF08445">
    <property type="entry name" value="FR47"/>
    <property type="match status" value="1"/>
</dbReference>
<dbReference type="InterPro" id="IPR013653">
    <property type="entry name" value="GCN5-like_dom"/>
</dbReference>
<dbReference type="Gene3D" id="3.40.630.30">
    <property type="match status" value="1"/>
</dbReference>
<dbReference type="Proteomes" id="UP000179284">
    <property type="component" value="Chromosome I"/>
</dbReference>
<evidence type="ECO:0000313" key="2">
    <source>
        <dbReference type="EMBL" id="AOZ97040.1"/>
    </source>
</evidence>
<sequence length="263" mass="30193">MDNFVDERDYRLLESDKYTFFVLGRILKGKCDLILSDHEKLIICFSCTPFPVWIWTPDDATEKDLENAYKVVAENGLLDGKHSFNVKYKLAEFFINKTKDTLLNLKVKTNMFAYDCPQVKEPSTVAKGDIYKLTDADEDELVDFTEAFHNELKLDQRDRKFYRESAKADIESGNIFFWKNEKGENVASCKYRVDDGLGCISLVYTKPEHRRGHYAENLVSKVSQIAAAKGLTPMLYTDADYVASNACYEKIGYIRRGELCTIG</sequence>
<dbReference type="PROSITE" id="PS51186">
    <property type="entry name" value="GNAT"/>
    <property type="match status" value="1"/>
</dbReference>
<accession>A0A1D9P387</accession>
<evidence type="ECO:0000259" key="1">
    <source>
        <dbReference type="PROSITE" id="PS51186"/>
    </source>
</evidence>
<organism evidence="2 3">
    <name type="scientific">Butyrivibrio hungatei</name>
    <dbReference type="NCBI Taxonomy" id="185008"/>
    <lineage>
        <taxon>Bacteria</taxon>
        <taxon>Bacillati</taxon>
        <taxon>Bacillota</taxon>
        <taxon>Clostridia</taxon>
        <taxon>Lachnospirales</taxon>
        <taxon>Lachnospiraceae</taxon>
        <taxon>Butyrivibrio</taxon>
    </lineage>
</organism>
<protein>
    <submittedName>
        <fullName evidence="2">GNAT family acetyltransferase</fullName>
    </submittedName>
</protein>
<dbReference type="AlphaFoldDB" id="A0A1D9P387"/>
<dbReference type="InterPro" id="IPR016181">
    <property type="entry name" value="Acyl_CoA_acyltransferase"/>
</dbReference>
<evidence type="ECO:0000313" key="3">
    <source>
        <dbReference type="Proteomes" id="UP000179284"/>
    </source>
</evidence>
<feature type="domain" description="N-acetyltransferase" evidence="1">
    <location>
        <begin position="128"/>
        <end position="263"/>
    </location>
</feature>
<dbReference type="KEGG" id="bhu:bhn_I2007"/>
<dbReference type="GO" id="GO:0016747">
    <property type="term" value="F:acyltransferase activity, transferring groups other than amino-acyl groups"/>
    <property type="evidence" value="ECO:0007669"/>
    <property type="project" value="InterPro"/>
</dbReference>